<dbReference type="SMART" id="SM00220">
    <property type="entry name" value="S_TKc"/>
    <property type="match status" value="1"/>
</dbReference>
<comment type="caution">
    <text evidence="19">The sequence shown here is derived from an EMBL/GenBank/DDBJ whole genome shotgun (WGS) entry which is preliminary data.</text>
</comment>
<evidence type="ECO:0000256" key="8">
    <source>
        <dbReference type="ARBA" id="ARBA00022679"/>
    </source>
</evidence>
<feature type="compositionally biased region" description="Polar residues" evidence="15">
    <location>
        <begin position="1303"/>
        <end position="1332"/>
    </location>
</feature>
<feature type="compositionally biased region" description="Low complexity" evidence="15">
    <location>
        <begin position="833"/>
        <end position="848"/>
    </location>
</feature>
<evidence type="ECO:0000256" key="12">
    <source>
        <dbReference type="ARBA" id="ARBA00022842"/>
    </source>
</evidence>
<feature type="compositionally biased region" description="Basic and acidic residues" evidence="15">
    <location>
        <begin position="956"/>
        <end position="982"/>
    </location>
</feature>
<dbReference type="PANTHER" id="PTHR24356:SF414">
    <property type="entry name" value="NON-SPECIFIC SERINE_THREONINE PROTEIN KINASE"/>
    <property type="match status" value="1"/>
</dbReference>
<dbReference type="InterPro" id="IPR050236">
    <property type="entry name" value="Ser_Thr_kinase_AGC"/>
</dbReference>
<keyword evidence="8" id="KW-0808">Transferase</keyword>
<gene>
    <name evidence="19" type="ORF">HOLleu_14671</name>
</gene>
<dbReference type="InterPro" id="IPR036034">
    <property type="entry name" value="PDZ_sf"/>
</dbReference>
<feature type="region of interest" description="Disordered" evidence="15">
    <location>
        <begin position="1381"/>
        <end position="1422"/>
    </location>
</feature>
<accession>A0A9Q1HCJ1</accession>
<dbReference type="InterPro" id="IPR001478">
    <property type="entry name" value="PDZ"/>
</dbReference>
<dbReference type="SUPFAM" id="SSF50156">
    <property type="entry name" value="PDZ domain-like"/>
    <property type="match status" value="1"/>
</dbReference>
<dbReference type="GO" id="GO:0000287">
    <property type="term" value="F:magnesium ion binding"/>
    <property type="evidence" value="ECO:0007669"/>
    <property type="project" value="InterPro"/>
</dbReference>
<feature type="domain" description="Protein kinase" evidence="16">
    <location>
        <begin position="505"/>
        <end position="778"/>
    </location>
</feature>
<evidence type="ECO:0000313" key="19">
    <source>
        <dbReference type="EMBL" id="KAJ8040393.1"/>
    </source>
</evidence>
<feature type="region of interest" description="Disordered" evidence="15">
    <location>
        <begin position="131"/>
        <end position="174"/>
    </location>
</feature>
<comment type="subcellular location">
    <subcellularLocation>
        <location evidence="2">Cytoplasm</location>
    </subcellularLocation>
</comment>
<dbReference type="CDD" id="cd06705">
    <property type="entry name" value="PDZ_MAST"/>
    <property type="match status" value="1"/>
</dbReference>
<comment type="catalytic activity">
    <reaction evidence="13">
        <text>L-threonyl-[protein] + ATP = O-phospho-L-threonyl-[protein] + ADP + H(+)</text>
        <dbReference type="Rhea" id="RHEA:46608"/>
        <dbReference type="Rhea" id="RHEA-COMP:11060"/>
        <dbReference type="Rhea" id="RHEA-COMP:11605"/>
        <dbReference type="ChEBI" id="CHEBI:15378"/>
        <dbReference type="ChEBI" id="CHEBI:30013"/>
        <dbReference type="ChEBI" id="CHEBI:30616"/>
        <dbReference type="ChEBI" id="CHEBI:61977"/>
        <dbReference type="ChEBI" id="CHEBI:456216"/>
        <dbReference type="EC" id="2.7.11.1"/>
    </reaction>
</comment>
<dbReference type="Gene3D" id="1.20.1480.20">
    <property type="entry name" value="MAST3 pre-PK domain-like"/>
    <property type="match status" value="1"/>
</dbReference>
<dbReference type="FunFam" id="1.10.510.10:FF:000012">
    <property type="entry name" value="microtubule-associated serine/threonine-protein kinase 2 isoform X1"/>
    <property type="match status" value="1"/>
</dbReference>
<evidence type="ECO:0000256" key="6">
    <source>
        <dbReference type="ARBA" id="ARBA00022527"/>
    </source>
</evidence>
<dbReference type="PROSITE" id="PS50106">
    <property type="entry name" value="PDZ"/>
    <property type="match status" value="1"/>
</dbReference>
<comment type="cofactor">
    <cofactor evidence="1">
        <name>Mg(2+)</name>
        <dbReference type="ChEBI" id="CHEBI:18420"/>
    </cofactor>
</comment>
<dbReference type="FunFam" id="2.30.42.10:FF:000008">
    <property type="entry name" value="microtubule-associated serine/threonine-protein kinase 4 isoform X2"/>
    <property type="match status" value="1"/>
</dbReference>
<evidence type="ECO:0000256" key="15">
    <source>
        <dbReference type="SAM" id="MobiDB-lite"/>
    </source>
</evidence>
<evidence type="ECO:0000256" key="5">
    <source>
        <dbReference type="ARBA" id="ARBA00022490"/>
    </source>
</evidence>
<dbReference type="Pfam" id="PF08926">
    <property type="entry name" value="DUF1908"/>
    <property type="match status" value="2"/>
</dbReference>
<feature type="compositionally biased region" description="Low complexity" evidence="15">
    <location>
        <begin position="1011"/>
        <end position="1043"/>
    </location>
</feature>
<reference evidence="19" key="1">
    <citation type="submission" date="2021-10" db="EMBL/GenBank/DDBJ databases">
        <title>Tropical sea cucumber genome reveals ecological adaptation and Cuvierian tubules defense mechanism.</title>
        <authorList>
            <person name="Chen T."/>
        </authorList>
    </citation>
    <scope>NUCLEOTIDE SEQUENCE</scope>
    <source>
        <strain evidence="19">Nanhai2018</strain>
        <tissue evidence="19">Muscle</tissue>
    </source>
</reference>
<evidence type="ECO:0000256" key="2">
    <source>
        <dbReference type="ARBA" id="ARBA00004496"/>
    </source>
</evidence>
<dbReference type="GO" id="GO:0004674">
    <property type="term" value="F:protein serine/threonine kinase activity"/>
    <property type="evidence" value="ECO:0007669"/>
    <property type="project" value="UniProtKB-KW"/>
</dbReference>
<feature type="domain" description="AGC-kinase C-terminal" evidence="18">
    <location>
        <begin position="779"/>
        <end position="844"/>
    </location>
</feature>
<feature type="region of interest" description="Disordered" evidence="15">
    <location>
        <begin position="193"/>
        <end position="218"/>
    </location>
</feature>
<dbReference type="FunFam" id="1.20.1480.20:FF:000001">
    <property type="entry name" value="microtubule-associated serine/threonine-protein kinase 4 isoform X1"/>
    <property type="match status" value="1"/>
</dbReference>
<feature type="compositionally biased region" description="Basic and acidic residues" evidence="15">
    <location>
        <begin position="1390"/>
        <end position="1422"/>
    </location>
</feature>
<dbReference type="Gene3D" id="1.10.510.10">
    <property type="entry name" value="Transferase(Phosphotransferase) domain 1"/>
    <property type="match status" value="1"/>
</dbReference>
<dbReference type="PROSITE" id="PS51285">
    <property type="entry name" value="AGC_KINASE_CTER"/>
    <property type="match status" value="1"/>
</dbReference>
<evidence type="ECO:0000256" key="10">
    <source>
        <dbReference type="ARBA" id="ARBA00022777"/>
    </source>
</evidence>
<keyword evidence="5" id="KW-0963">Cytoplasm</keyword>
<dbReference type="InterPro" id="IPR000961">
    <property type="entry name" value="AGC-kinase_C"/>
</dbReference>
<feature type="compositionally biased region" description="Low complexity" evidence="15">
    <location>
        <begin position="1225"/>
        <end position="1247"/>
    </location>
</feature>
<feature type="compositionally biased region" description="Basic residues" evidence="15">
    <location>
        <begin position="1263"/>
        <end position="1276"/>
    </location>
</feature>
<keyword evidence="12" id="KW-0460">Magnesium</keyword>
<keyword evidence="6" id="KW-0723">Serine/threonine-protein kinase</keyword>
<dbReference type="FunFam" id="3.30.200.20:FF:000012">
    <property type="entry name" value="microtubule-associated serine/threonine-protein kinase 2 isoform X1"/>
    <property type="match status" value="1"/>
</dbReference>
<feature type="compositionally biased region" description="Basic and acidic residues" evidence="15">
    <location>
        <begin position="849"/>
        <end position="859"/>
    </location>
</feature>
<dbReference type="SUPFAM" id="SSF140482">
    <property type="entry name" value="MAST3 pre-PK domain-like"/>
    <property type="match status" value="1"/>
</dbReference>
<evidence type="ECO:0000256" key="14">
    <source>
        <dbReference type="ARBA" id="ARBA00048679"/>
    </source>
</evidence>
<feature type="compositionally biased region" description="Low complexity" evidence="15">
    <location>
        <begin position="905"/>
        <end position="920"/>
    </location>
</feature>
<sequence length="1422" mass="156025">MATIIWSKKYAELATHSFSDLDQVSEDESTRTSETGHLQPQSPGLANTLPRGFRLARPLSIDESRLAGRRASVGAGVHGAQSLASTSTGYHTSATNALTLGETTNLQRIRHLLGQSAPSLTASLKELSLSRRGSGYSKRGRKGRTTSSIPRRSGSPTSHAGSPVDSPRGPTHAPINFAFQSLRQSDGRRWSLASLPSSGYGTNTPSSNVSSSCSSQERLHQLPYQPTVEDLHILSQHFSGSDSNHAADLEDGLRSPNFRPRSRSLSLSLMALLPAKFGKMFPVDKIGASSPLVAPIDNEILMMNSMYKERFPKAKQELETRLKEFLNKYGSEPSEGHDAIYAFLLHQAMELVKDCLEKSQLDMISHIYFTEITNKLRTLMEDARDRSHNSAKAFNKVVRELLMIIARPARLLECLEFDPEEFYQMLEAVEGQAKIGGGVTSDIPKYIISRLGLTRDPLDVTDIIGVDDTSPPQQDSGDEGAVGATAAPDESVPVNSFLEPKEEDFERIKIISNGAYGAVYLVRHKGTQHRFAMKTICKHNLVLRNQVEQVFAERDILTFAENPFVVGMYCSFETKKHLCLVMEYVEGGDVATLLKNVGPLTDDMAGLYFAEAVLAIEYLHSYGIVHRDIKPDNLLITSTGHIKLTDFGLSKVGIMSLTTNLYEGSVDKDTHQFQDQQVCGTPQYIAPEVILRQGYGKPVDWWSMGVVLYEFLVGCPPFFGETPDELFSQAINAEIEWPDGDDALRDDAVDLISSLLVEDPMNRLGTGGSQEVKLHPYFGGMDWDGLLRQKAEFIPQLEGEDDTSYFDTRSDRYNHEVESEDDDEPLPEFGNFSTCSPRYSRSYSSVSHSSDDSERRERSYSASLPITEATSSTSPKMRRSSLLTIMHHRSCSPGRDKPNSKQVESAPSTTPSPIATSSREASPRSRRPGKTFLKDVLPRFSISLEEDSPLTSSSPESHDSKTSHTSSKEGSSKEGLQAERQSRPVVKSASSTGLSLVIPPEDLQVPSPLNSPGESSTSSRDGSPSRDPTSPSIGPLKPPIIIKRPPRNKKLGFFMKAIRVYLGTSDVYTLHHLVTQVEKGSPSEKAGLCPGDLLTHINNTAIEGLIHREVVELLYANPSQVILRAVPLESTTIKTGGKKHNLATSKMARRKKKSRRKELADKRRRSSVIRRSSLKRTVDQPSPLAGGKGKTTLHRSPSLHEPRSPTLVKSPRSPPLLQMPQAFVSSTPMASSQSSSPSSSCPNSPASHNQSSRPSSLQGLSHKLPRPFRVNRRKSIGHTPLSPLARKSSSPVPSSPIRSTSPLAVTTNFGHSPGSSQTTQTFPTHSMASPTLSAPLKSKCKKFSLRRNYETPPSPLLRRALSPDHEKLPVDLFDAQRLRADSGADCTPLPKDDAKADPKSEVTKEAAKKAEGKKSHLDVPKK</sequence>
<keyword evidence="7" id="KW-0597">Phosphoprotein</keyword>
<feature type="compositionally biased region" description="Polar residues" evidence="15">
    <location>
        <begin position="1248"/>
        <end position="1259"/>
    </location>
</feature>
<evidence type="ECO:0000256" key="3">
    <source>
        <dbReference type="ARBA" id="ARBA00009903"/>
    </source>
</evidence>
<dbReference type="PROSITE" id="PS50011">
    <property type="entry name" value="PROTEIN_KINASE_DOM"/>
    <property type="match status" value="1"/>
</dbReference>
<dbReference type="InterPro" id="IPR008271">
    <property type="entry name" value="Ser/Thr_kinase_AS"/>
</dbReference>
<keyword evidence="20" id="KW-1185">Reference proteome</keyword>
<dbReference type="Pfam" id="PF00069">
    <property type="entry name" value="Pkinase"/>
    <property type="match status" value="1"/>
</dbReference>
<feature type="compositionally biased region" description="Polar residues" evidence="15">
    <location>
        <begin position="32"/>
        <end position="45"/>
    </location>
</feature>
<evidence type="ECO:0000256" key="13">
    <source>
        <dbReference type="ARBA" id="ARBA00047899"/>
    </source>
</evidence>
<dbReference type="InterPro" id="IPR023142">
    <property type="entry name" value="MAST_pre-PK_dom_sf"/>
</dbReference>
<dbReference type="GO" id="GO:0005524">
    <property type="term" value="F:ATP binding"/>
    <property type="evidence" value="ECO:0007669"/>
    <property type="project" value="UniProtKB-KW"/>
</dbReference>
<dbReference type="Proteomes" id="UP001152320">
    <property type="component" value="Chromosome 6"/>
</dbReference>
<dbReference type="Gene3D" id="3.30.200.20">
    <property type="entry name" value="Phosphorylase Kinase, domain 1"/>
    <property type="match status" value="1"/>
</dbReference>
<dbReference type="SMART" id="SM00228">
    <property type="entry name" value="PDZ"/>
    <property type="match status" value="1"/>
</dbReference>
<dbReference type="InterPro" id="IPR000719">
    <property type="entry name" value="Prot_kinase_dom"/>
</dbReference>
<dbReference type="Pfam" id="PF17820">
    <property type="entry name" value="PDZ_6"/>
    <property type="match status" value="1"/>
</dbReference>
<dbReference type="EMBL" id="JAIZAY010000006">
    <property type="protein sequence ID" value="KAJ8040393.1"/>
    <property type="molecule type" value="Genomic_DNA"/>
</dbReference>
<dbReference type="PANTHER" id="PTHR24356">
    <property type="entry name" value="SERINE/THREONINE-PROTEIN KINASE"/>
    <property type="match status" value="1"/>
</dbReference>
<keyword evidence="10 19" id="KW-0418">Kinase</keyword>
<keyword evidence="9" id="KW-0547">Nucleotide-binding</keyword>
<comment type="catalytic activity">
    <reaction evidence="14">
        <text>L-seryl-[protein] + ATP = O-phospho-L-seryl-[protein] + ADP + H(+)</text>
        <dbReference type="Rhea" id="RHEA:17989"/>
        <dbReference type="Rhea" id="RHEA-COMP:9863"/>
        <dbReference type="Rhea" id="RHEA-COMP:11604"/>
        <dbReference type="ChEBI" id="CHEBI:15378"/>
        <dbReference type="ChEBI" id="CHEBI:29999"/>
        <dbReference type="ChEBI" id="CHEBI:30616"/>
        <dbReference type="ChEBI" id="CHEBI:83421"/>
        <dbReference type="ChEBI" id="CHEBI:456216"/>
        <dbReference type="EC" id="2.7.11.1"/>
    </reaction>
</comment>
<evidence type="ECO:0000256" key="4">
    <source>
        <dbReference type="ARBA" id="ARBA00012513"/>
    </source>
</evidence>
<feature type="compositionally biased region" description="Polar residues" evidence="15">
    <location>
        <begin position="194"/>
        <end position="205"/>
    </location>
</feature>
<evidence type="ECO:0000313" key="20">
    <source>
        <dbReference type="Proteomes" id="UP001152320"/>
    </source>
</evidence>
<dbReference type="GO" id="GO:0035556">
    <property type="term" value="P:intracellular signal transduction"/>
    <property type="evidence" value="ECO:0007669"/>
    <property type="project" value="TreeGrafter"/>
</dbReference>
<name>A0A9Q1HCJ1_HOLLE</name>
<dbReference type="PROSITE" id="PS00108">
    <property type="entry name" value="PROTEIN_KINASE_ST"/>
    <property type="match status" value="1"/>
</dbReference>
<feature type="region of interest" description="Disordered" evidence="15">
    <location>
        <begin position="21"/>
        <end position="50"/>
    </location>
</feature>
<dbReference type="InterPro" id="IPR037711">
    <property type="entry name" value="MAST"/>
</dbReference>
<dbReference type="GO" id="GO:0005737">
    <property type="term" value="C:cytoplasm"/>
    <property type="evidence" value="ECO:0007669"/>
    <property type="project" value="UniProtKB-SubCell"/>
</dbReference>
<evidence type="ECO:0000256" key="11">
    <source>
        <dbReference type="ARBA" id="ARBA00022840"/>
    </source>
</evidence>
<evidence type="ECO:0000256" key="7">
    <source>
        <dbReference type="ARBA" id="ARBA00022553"/>
    </source>
</evidence>
<feature type="compositionally biased region" description="Low complexity" evidence="15">
    <location>
        <begin position="206"/>
        <end position="215"/>
    </location>
</feature>
<feature type="domain" description="PDZ" evidence="17">
    <location>
        <begin position="1039"/>
        <end position="1129"/>
    </location>
</feature>
<protein>
    <recommendedName>
        <fullName evidence="4">non-specific serine/threonine protein kinase</fullName>
        <ecNumber evidence="4">2.7.11.1</ecNumber>
    </recommendedName>
</protein>
<evidence type="ECO:0000259" key="17">
    <source>
        <dbReference type="PROSITE" id="PS50106"/>
    </source>
</evidence>
<evidence type="ECO:0000259" key="16">
    <source>
        <dbReference type="PROSITE" id="PS50011"/>
    </source>
</evidence>
<organism evidence="19 20">
    <name type="scientific">Holothuria leucospilota</name>
    <name type="common">Black long sea cucumber</name>
    <name type="synonym">Mertensiothuria leucospilota</name>
    <dbReference type="NCBI Taxonomy" id="206669"/>
    <lineage>
        <taxon>Eukaryota</taxon>
        <taxon>Metazoa</taxon>
        <taxon>Echinodermata</taxon>
        <taxon>Eleutherozoa</taxon>
        <taxon>Echinozoa</taxon>
        <taxon>Holothuroidea</taxon>
        <taxon>Aspidochirotacea</taxon>
        <taxon>Aspidochirotida</taxon>
        <taxon>Holothuriidae</taxon>
        <taxon>Holothuria</taxon>
    </lineage>
</organism>
<dbReference type="InterPro" id="IPR011009">
    <property type="entry name" value="Kinase-like_dom_sf"/>
</dbReference>
<dbReference type="CDD" id="cd05609">
    <property type="entry name" value="STKc_MAST"/>
    <property type="match status" value="1"/>
</dbReference>
<feature type="region of interest" description="Disordered" evidence="15">
    <location>
        <begin position="1134"/>
        <end position="1332"/>
    </location>
</feature>
<evidence type="ECO:0000256" key="9">
    <source>
        <dbReference type="ARBA" id="ARBA00022741"/>
    </source>
</evidence>
<proteinExistence type="inferred from homology"/>
<comment type="similarity">
    <text evidence="3">Belongs to the protein kinase superfamily. AGC Ser/Thr protein kinase family.</text>
</comment>
<evidence type="ECO:0000256" key="1">
    <source>
        <dbReference type="ARBA" id="ARBA00001946"/>
    </source>
</evidence>
<dbReference type="InterPro" id="IPR015022">
    <property type="entry name" value="MAST_pre-PK_dom"/>
</dbReference>
<feature type="compositionally biased region" description="Basic residues" evidence="15">
    <location>
        <begin position="1136"/>
        <end position="1174"/>
    </location>
</feature>
<feature type="compositionally biased region" description="Low complexity" evidence="15">
    <location>
        <begin position="1288"/>
        <end position="1302"/>
    </location>
</feature>
<dbReference type="SUPFAM" id="SSF56112">
    <property type="entry name" value="Protein kinase-like (PK-like)"/>
    <property type="match status" value="1"/>
</dbReference>
<keyword evidence="11" id="KW-0067">ATP-binding</keyword>
<feature type="region of interest" description="Disordered" evidence="15">
    <location>
        <begin position="814"/>
        <end position="1044"/>
    </location>
</feature>
<dbReference type="InterPro" id="IPR041489">
    <property type="entry name" value="PDZ_6"/>
</dbReference>
<feature type="compositionally biased region" description="Polar residues" evidence="15">
    <location>
        <begin position="145"/>
        <end position="160"/>
    </location>
</feature>
<dbReference type="OrthoDB" id="10070999at2759"/>
<feature type="region of interest" description="Disordered" evidence="15">
    <location>
        <begin position="466"/>
        <end position="487"/>
    </location>
</feature>
<dbReference type="EC" id="2.7.11.1" evidence="4"/>
<evidence type="ECO:0000259" key="18">
    <source>
        <dbReference type="PROSITE" id="PS51285"/>
    </source>
</evidence>
<dbReference type="Gene3D" id="2.30.42.10">
    <property type="match status" value="1"/>
</dbReference>